<organism evidence="8 9">
    <name type="scientific">Exocentrus adspersus</name>
    <dbReference type="NCBI Taxonomy" id="1586481"/>
    <lineage>
        <taxon>Eukaryota</taxon>
        <taxon>Metazoa</taxon>
        <taxon>Ecdysozoa</taxon>
        <taxon>Arthropoda</taxon>
        <taxon>Hexapoda</taxon>
        <taxon>Insecta</taxon>
        <taxon>Pterygota</taxon>
        <taxon>Neoptera</taxon>
        <taxon>Endopterygota</taxon>
        <taxon>Coleoptera</taxon>
        <taxon>Polyphaga</taxon>
        <taxon>Cucujiformia</taxon>
        <taxon>Chrysomeloidea</taxon>
        <taxon>Cerambycidae</taxon>
        <taxon>Lamiinae</taxon>
        <taxon>Acanthocinini</taxon>
        <taxon>Exocentrus</taxon>
    </lineage>
</organism>
<sequence length="98" mass="11768">MDSENITYSFQEEENIGAAYKKCTLDYQCSQRIVQQYFYRYSADCNGDGVTNCDDYAMLHFNGRALCQLRMDRNELSRNWWKNYTECDPLDSKKFEFY</sequence>
<evidence type="ECO:0000256" key="5">
    <source>
        <dbReference type="ARBA" id="ARBA00022801"/>
    </source>
</evidence>
<feature type="disulfide bond" evidence="7">
    <location>
        <begin position="23"/>
        <end position="29"/>
    </location>
</feature>
<dbReference type="Gene3D" id="1.10.530.10">
    <property type="match status" value="1"/>
</dbReference>
<comment type="caution">
    <text evidence="8">The sequence shown here is derived from an EMBL/GenBank/DDBJ whole genome shotgun (WGS) entry which is preliminary data.</text>
</comment>
<keyword evidence="7" id="KW-1015">Disulfide bond</keyword>
<proteinExistence type="predicted"/>
<dbReference type="Pfam" id="PF05497">
    <property type="entry name" value="Destabilase"/>
    <property type="match status" value="1"/>
</dbReference>
<dbReference type="PROSITE" id="PS51909">
    <property type="entry name" value="LYSOZYME_I"/>
    <property type="match status" value="1"/>
</dbReference>
<dbReference type="Proteomes" id="UP001159042">
    <property type="component" value="Unassembled WGS sequence"/>
</dbReference>
<evidence type="ECO:0000256" key="6">
    <source>
        <dbReference type="ARBA" id="ARBA00023295"/>
    </source>
</evidence>
<keyword evidence="9" id="KW-1185">Reference proteome</keyword>
<reference evidence="8 9" key="1">
    <citation type="journal article" date="2023" name="Insect Mol. Biol.">
        <title>Genome sequencing provides insights into the evolution of gene families encoding plant cell wall-degrading enzymes in longhorned beetles.</title>
        <authorList>
            <person name="Shin N.R."/>
            <person name="Okamura Y."/>
            <person name="Kirsch R."/>
            <person name="Pauchet Y."/>
        </authorList>
    </citation>
    <scope>NUCLEOTIDE SEQUENCE [LARGE SCALE GENOMIC DNA]</scope>
    <source>
        <strain evidence="8">EAD_L_NR</strain>
    </source>
</reference>
<dbReference type="EMBL" id="JANEYG010000005">
    <property type="protein sequence ID" value="KAJ8923447.1"/>
    <property type="molecule type" value="Genomic_DNA"/>
</dbReference>
<dbReference type="GO" id="GO:0042742">
    <property type="term" value="P:defense response to bacterium"/>
    <property type="evidence" value="ECO:0007669"/>
    <property type="project" value="UniProtKB-KW"/>
</dbReference>
<gene>
    <name evidence="8" type="ORF">NQ315_002006</name>
</gene>
<name>A0AAV8WA28_9CUCU</name>
<evidence type="ECO:0000256" key="7">
    <source>
        <dbReference type="PIRSR" id="PIRSR608597-3"/>
    </source>
</evidence>
<evidence type="ECO:0000313" key="8">
    <source>
        <dbReference type="EMBL" id="KAJ8923447.1"/>
    </source>
</evidence>
<dbReference type="EC" id="3.2.1.17" evidence="2"/>
<evidence type="ECO:0000256" key="4">
    <source>
        <dbReference type="ARBA" id="ARBA00022638"/>
    </source>
</evidence>
<comment type="catalytic activity">
    <reaction evidence="1">
        <text>Hydrolysis of (1-&gt;4)-beta-linkages between N-acetylmuramic acid and N-acetyl-D-glucosamine residues in a peptidoglycan and between N-acetyl-D-glucosamine residues in chitodextrins.</text>
        <dbReference type="EC" id="3.2.1.17"/>
    </reaction>
</comment>
<keyword evidence="3" id="KW-0929">Antimicrobial</keyword>
<evidence type="ECO:0000256" key="1">
    <source>
        <dbReference type="ARBA" id="ARBA00000632"/>
    </source>
</evidence>
<dbReference type="GO" id="GO:0031640">
    <property type="term" value="P:killing of cells of another organism"/>
    <property type="evidence" value="ECO:0007669"/>
    <property type="project" value="UniProtKB-KW"/>
</dbReference>
<dbReference type="AlphaFoldDB" id="A0AAV8WA28"/>
<dbReference type="InterPro" id="IPR008597">
    <property type="entry name" value="Invert_lysozyme"/>
</dbReference>
<keyword evidence="5" id="KW-0378">Hydrolase</keyword>
<protein>
    <recommendedName>
        <fullName evidence="2">lysozyme</fullName>
        <ecNumber evidence="2">3.2.1.17</ecNumber>
    </recommendedName>
</protein>
<dbReference type="GO" id="GO:0003796">
    <property type="term" value="F:lysozyme activity"/>
    <property type="evidence" value="ECO:0007669"/>
    <property type="project" value="UniProtKB-EC"/>
</dbReference>
<accession>A0AAV8WA28</accession>
<evidence type="ECO:0000256" key="2">
    <source>
        <dbReference type="ARBA" id="ARBA00012732"/>
    </source>
</evidence>
<evidence type="ECO:0000256" key="3">
    <source>
        <dbReference type="ARBA" id="ARBA00022529"/>
    </source>
</evidence>
<keyword evidence="4" id="KW-0081">Bacteriolytic enzyme</keyword>
<evidence type="ECO:0000313" key="9">
    <source>
        <dbReference type="Proteomes" id="UP001159042"/>
    </source>
</evidence>
<keyword evidence="6" id="KW-0326">Glycosidase</keyword>